<feature type="transmembrane region" description="Helical" evidence="3">
    <location>
        <begin position="39"/>
        <end position="58"/>
    </location>
</feature>
<dbReference type="EMBL" id="QFGA01000002">
    <property type="protein sequence ID" value="TEB05793.1"/>
    <property type="molecule type" value="Genomic_DNA"/>
</dbReference>
<dbReference type="Gene3D" id="1.10.287.130">
    <property type="match status" value="1"/>
</dbReference>
<sequence>MFKNGRLLIISTILLEAWFIVMINQQIYLANGIDDLKGFLPFVNLVVLALSVLAVFSIKRLEEGTRKLIELNLLKTHLLHVEDILSASQAQKHEHSRHIQTIQAMLYLEETDQAQEYIEGIAESYRHTEGLIHVGHPALTALFNSKQKVAEAKKIGFAFAVKCDVANINISPWDLCSILGNLLDNALEAALQDPFNRRVAVEIKYENANYVIYVYNTGSKISEEARRRLFKEGYTTKGSKARGYGLYLVKKLVDKYGGKIDVISGERTTFIVHLPDRGRE</sequence>
<dbReference type="InterPro" id="IPR036890">
    <property type="entry name" value="HATPase_C_sf"/>
</dbReference>
<accession>A0A4Y7RAT0</accession>
<comment type="caution">
    <text evidence="5">The sequence shown here is derived from an EMBL/GenBank/DDBJ whole genome shotgun (WGS) entry which is preliminary data.</text>
</comment>
<dbReference type="AlphaFoldDB" id="A0A4Y7RAT0"/>
<dbReference type="EC" id="2.7.13.3" evidence="5"/>
<keyword evidence="3" id="KW-1133">Transmembrane helix</keyword>
<keyword evidence="3" id="KW-0472">Membrane</keyword>
<evidence type="ECO:0000256" key="3">
    <source>
        <dbReference type="SAM" id="Phobius"/>
    </source>
</evidence>
<keyword evidence="2" id="KW-0902">Two-component regulatory system</keyword>
<gene>
    <name evidence="5" type="primary">citA</name>
    <name evidence="5" type="ORF">Psch_02834</name>
</gene>
<organism evidence="5 6">
    <name type="scientific">Pelotomaculum schinkii</name>
    <dbReference type="NCBI Taxonomy" id="78350"/>
    <lineage>
        <taxon>Bacteria</taxon>
        <taxon>Bacillati</taxon>
        <taxon>Bacillota</taxon>
        <taxon>Clostridia</taxon>
        <taxon>Eubacteriales</taxon>
        <taxon>Desulfotomaculaceae</taxon>
        <taxon>Pelotomaculum</taxon>
    </lineage>
</organism>
<evidence type="ECO:0000256" key="2">
    <source>
        <dbReference type="ARBA" id="ARBA00023012"/>
    </source>
</evidence>
<evidence type="ECO:0000256" key="1">
    <source>
        <dbReference type="ARBA" id="ARBA00022777"/>
    </source>
</evidence>
<dbReference type="PROSITE" id="PS50109">
    <property type="entry name" value="HIS_KIN"/>
    <property type="match status" value="1"/>
</dbReference>
<dbReference type="InterPro" id="IPR005467">
    <property type="entry name" value="His_kinase_dom"/>
</dbReference>
<dbReference type="GO" id="GO:0000160">
    <property type="term" value="P:phosphorelay signal transduction system"/>
    <property type="evidence" value="ECO:0007669"/>
    <property type="project" value="UniProtKB-KW"/>
</dbReference>
<dbReference type="RefSeq" id="WP_134216568.1">
    <property type="nucleotide sequence ID" value="NZ_QFGA01000002.1"/>
</dbReference>
<dbReference type="GO" id="GO:0004673">
    <property type="term" value="F:protein histidine kinase activity"/>
    <property type="evidence" value="ECO:0007669"/>
    <property type="project" value="UniProtKB-EC"/>
</dbReference>
<dbReference type="Gene3D" id="3.30.565.10">
    <property type="entry name" value="Histidine kinase-like ATPase, C-terminal domain"/>
    <property type="match status" value="1"/>
</dbReference>
<name>A0A4Y7RAT0_9FIRM</name>
<evidence type="ECO:0000313" key="5">
    <source>
        <dbReference type="EMBL" id="TEB05793.1"/>
    </source>
</evidence>
<dbReference type="PANTHER" id="PTHR40448:SF1">
    <property type="entry name" value="TWO-COMPONENT SENSOR HISTIDINE KINASE"/>
    <property type="match status" value="1"/>
</dbReference>
<dbReference type="SMART" id="SM00387">
    <property type="entry name" value="HATPase_c"/>
    <property type="match status" value="1"/>
</dbReference>
<protein>
    <submittedName>
        <fullName evidence="5">Sensor histidine kinase CitA</fullName>
        <ecNumber evidence="5">2.7.13.3</ecNumber>
    </submittedName>
</protein>
<keyword evidence="5" id="KW-0808">Transferase</keyword>
<keyword evidence="1 5" id="KW-0418">Kinase</keyword>
<dbReference type="SUPFAM" id="SSF55874">
    <property type="entry name" value="ATPase domain of HSP90 chaperone/DNA topoisomerase II/histidine kinase"/>
    <property type="match status" value="1"/>
</dbReference>
<evidence type="ECO:0000313" key="6">
    <source>
        <dbReference type="Proteomes" id="UP000298324"/>
    </source>
</evidence>
<evidence type="ECO:0000259" key="4">
    <source>
        <dbReference type="PROSITE" id="PS50109"/>
    </source>
</evidence>
<proteinExistence type="predicted"/>
<dbReference type="Proteomes" id="UP000298324">
    <property type="component" value="Unassembled WGS sequence"/>
</dbReference>
<keyword evidence="3" id="KW-0812">Transmembrane</keyword>
<dbReference type="Pfam" id="PF02518">
    <property type="entry name" value="HATPase_c"/>
    <property type="match status" value="1"/>
</dbReference>
<reference evidence="5 6" key="1">
    <citation type="journal article" date="2018" name="Environ. Microbiol.">
        <title>Novel energy conservation strategies and behaviour of Pelotomaculum schinkii driving syntrophic propionate catabolism.</title>
        <authorList>
            <person name="Hidalgo-Ahumada C.A.P."/>
            <person name="Nobu M.K."/>
            <person name="Narihiro T."/>
            <person name="Tamaki H."/>
            <person name="Liu W.T."/>
            <person name="Kamagata Y."/>
            <person name="Stams A.J.M."/>
            <person name="Imachi H."/>
            <person name="Sousa D.Z."/>
        </authorList>
    </citation>
    <scope>NUCLEOTIDE SEQUENCE [LARGE SCALE GENOMIC DNA]</scope>
    <source>
        <strain evidence="5 6">HH</strain>
    </source>
</reference>
<dbReference type="PANTHER" id="PTHR40448">
    <property type="entry name" value="TWO-COMPONENT SENSOR HISTIDINE KINASE"/>
    <property type="match status" value="1"/>
</dbReference>
<dbReference type="InterPro" id="IPR003594">
    <property type="entry name" value="HATPase_dom"/>
</dbReference>
<keyword evidence="6" id="KW-1185">Reference proteome</keyword>
<feature type="domain" description="Histidine kinase" evidence="4">
    <location>
        <begin position="175"/>
        <end position="278"/>
    </location>
</feature>
<dbReference type="GO" id="GO:0042802">
    <property type="term" value="F:identical protein binding"/>
    <property type="evidence" value="ECO:0007669"/>
    <property type="project" value="TreeGrafter"/>
</dbReference>
<feature type="transmembrane region" description="Helical" evidence="3">
    <location>
        <begin position="7"/>
        <end position="27"/>
    </location>
</feature>